<dbReference type="Proteomes" id="UP000247078">
    <property type="component" value="Unassembled WGS sequence"/>
</dbReference>
<keyword evidence="1" id="KW-1133">Transmembrane helix</keyword>
<keyword evidence="1" id="KW-0472">Membrane</keyword>
<protein>
    <submittedName>
        <fullName evidence="2">Uncharacterized protein</fullName>
    </submittedName>
</protein>
<organism evidence="2 3">
    <name type="scientific">Paenibacillus pabuli</name>
    <dbReference type="NCBI Taxonomy" id="1472"/>
    <lineage>
        <taxon>Bacteria</taxon>
        <taxon>Bacillati</taxon>
        <taxon>Bacillota</taxon>
        <taxon>Bacilli</taxon>
        <taxon>Bacillales</taxon>
        <taxon>Paenibacillaceae</taxon>
        <taxon>Paenibacillus</taxon>
    </lineage>
</organism>
<dbReference type="EMBL" id="QGTZ01000011">
    <property type="protein sequence ID" value="PWW36221.1"/>
    <property type="molecule type" value="Genomic_DNA"/>
</dbReference>
<evidence type="ECO:0000256" key="1">
    <source>
        <dbReference type="SAM" id="Phobius"/>
    </source>
</evidence>
<reference evidence="2 3" key="1">
    <citation type="submission" date="2018-05" db="EMBL/GenBank/DDBJ databases">
        <title>Freshwater and sediment microbial communities from various areas in North America, analyzing microbe dynamics in response to fracking.</title>
        <authorList>
            <person name="Lamendella R."/>
        </authorList>
    </citation>
    <scope>NUCLEOTIDE SEQUENCE [LARGE SCALE GENOMIC DNA]</scope>
    <source>
        <strain evidence="2 3">DB-3</strain>
    </source>
</reference>
<accession>A0A855Y3H1</accession>
<feature type="transmembrane region" description="Helical" evidence="1">
    <location>
        <begin position="7"/>
        <end position="28"/>
    </location>
</feature>
<evidence type="ECO:0000313" key="3">
    <source>
        <dbReference type="Proteomes" id="UP000247078"/>
    </source>
</evidence>
<sequence>MRKRLKNIPIWFLFVMILVFILLCINFVEMNTRINMLAMVILSIANTFRFWKNERQLAMIFLLLSVLCTFFLIKSLILY</sequence>
<proteinExistence type="predicted"/>
<comment type="caution">
    <text evidence="2">The sequence shown here is derived from an EMBL/GenBank/DDBJ whole genome shotgun (WGS) entry which is preliminary data.</text>
</comment>
<name>A0A855Y3H1_9BACL</name>
<evidence type="ECO:0000313" key="2">
    <source>
        <dbReference type="EMBL" id="PWW36221.1"/>
    </source>
</evidence>
<gene>
    <name evidence="2" type="ORF">DET56_111255</name>
</gene>
<dbReference type="AlphaFoldDB" id="A0A855Y3H1"/>
<feature type="transmembrane region" description="Helical" evidence="1">
    <location>
        <begin position="58"/>
        <end position="77"/>
    </location>
</feature>
<keyword evidence="1" id="KW-0812">Transmembrane</keyword>